<dbReference type="GO" id="GO:0016746">
    <property type="term" value="F:acyltransferase activity"/>
    <property type="evidence" value="ECO:0007669"/>
    <property type="project" value="UniProtKB-KW"/>
</dbReference>
<proteinExistence type="predicted"/>
<keyword evidence="3" id="KW-1185">Reference proteome</keyword>
<dbReference type="EMBL" id="JARRAF010000001">
    <property type="protein sequence ID" value="MDK2122483.1"/>
    <property type="molecule type" value="Genomic_DNA"/>
</dbReference>
<dbReference type="Pfam" id="PF00583">
    <property type="entry name" value="Acetyltransf_1"/>
    <property type="match status" value="1"/>
</dbReference>
<dbReference type="Proteomes" id="UP001172778">
    <property type="component" value="Unassembled WGS sequence"/>
</dbReference>
<dbReference type="CDD" id="cd04301">
    <property type="entry name" value="NAT_SF"/>
    <property type="match status" value="1"/>
</dbReference>
<dbReference type="InterPro" id="IPR000182">
    <property type="entry name" value="GNAT_dom"/>
</dbReference>
<gene>
    <name evidence="2" type="ORF">PZA18_00295</name>
</gene>
<dbReference type="EC" id="2.3.1.-" evidence="2"/>
<name>A0ABT7DTS2_9NEIS</name>
<reference evidence="2" key="1">
    <citation type="submission" date="2023-03" db="EMBL/GenBank/DDBJ databases">
        <title>Chitinimonas shenzhenensis gen. nov., sp. nov., a novel member of family Burkholderiaceae isolated from activated sludge collected in Shen Zhen, China.</title>
        <authorList>
            <person name="Wang X."/>
        </authorList>
    </citation>
    <scope>NUCLEOTIDE SEQUENCE</scope>
    <source>
        <strain evidence="2">DQS-5</strain>
    </source>
</reference>
<sequence>MQLLPFDLADLPRLLAMQAQLPLHQKLYLAANLSNDLTDHAHGNGRQVRVAWREGMPVGLAGWVNQGVQDGEFYGLPVIAADHNAALLLVELLIGEAKRQGAHWLRINTYPEESGKITALHGSGFSPVFEFVDLEIALPTNTENNPMGFGLHRIAIPGIDFTALSRLHNRAFLDVPNAPAITPDELARIWLSPAVHLNASQVWLDSHGKYRAYLLIMQDGSLHSFGVDFTCRGQGIAKAMLSQAARVAHQNGLSKLESVVASTNVESWSLHQSFGFIETGRRTVWQKNLRQKLT</sequence>
<organism evidence="2 3">
    <name type="scientific">Parachitinimonas caeni</name>
    <dbReference type="NCBI Taxonomy" id="3031301"/>
    <lineage>
        <taxon>Bacteria</taxon>
        <taxon>Pseudomonadati</taxon>
        <taxon>Pseudomonadota</taxon>
        <taxon>Betaproteobacteria</taxon>
        <taxon>Neisseriales</taxon>
        <taxon>Chitinibacteraceae</taxon>
        <taxon>Parachitinimonas</taxon>
    </lineage>
</organism>
<dbReference type="RefSeq" id="WP_284098771.1">
    <property type="nucleotide sequence ID" value="NZ_JARRAF010000001.1"/>
</dbReference>
<dbReference type="SUPFAM" id="SSF55729">
    <property type="entry name" value="Acyl-CoA N-acyltransferases (Nat)"/>
    <property type="match status" value="1"/>
</dbReference>
<dbReference type="Gene3D" id="3.40.630.30">
    <property type="match status" value="1"/>
</dbReference>
<protein>
    <submittedName>
        <fullName evidence="2">GNAT family N-acetyltransferase</fullName>
        <ecNumber evidence="2">2.3.1.-</ecNumber>
    </submittedName>
</protein>
<evidence type="ECO:0000313" key="3">
    <source>
        <dbReference type="Proteomes" id="UP001172778"/>
    </source>
</evidence>
<keyword evidence="2" id="KW-0808">Transferase</keyword>
<comment type="caution">
    <text evidence="2">The sequence shown here is derived from an EMBL/GenBank/DDBJ whole genome shotgun (WGS) entry which is preliminary data.</text>
</comment>
<dbReference type="InterPro" id="IPR016181">
    <property type="entry name" value="Acyl_CoA_acyltransferase"/>
</dbReference>
<dbReference type="PROSITE" id="PS51186">
    <property type="entry name" value="GNAT"/>
    <property type="match status" value="1"/>
</dbReference>
<feature type="domain" description="N-acetyltransferase" evidence="1">
    <location>
        <begin position="150"/>
        <end position="294"/>
    </location>
</feature>
<keyword evidence="2" id="KW-0012">Acyltransferase</keyword>
<accession>A0ABT7DTS2</accession>
<evidence type="ECO:0000259" key="1">
    <source>
        <dbReference type="PROSITE" id="PS51186"/>
    </source>
</evidence>
<evidence type="ECO:0000313" key="2">
    <source>
        <dbReference type="EMBL" id="MDK2122483.1"/>
    </source>
</evidence>